<name>A0ABW8D584_9GAMM</name>
<protein>
    <submittedName>
        <fullName evidence="1">Uncharacterized protein</fullName>
    </submittedName>
</protein>
<organism evidence="1 2">
    <name type="scientific">Legionella lytica</name>
    <dbReference type="NCBI Taxonomy" id="96232"/>
    <lineage>
        <taxon>Bacteria</taxon>
        <taxon>Pseudomonadati</taxon>
        <taxon>Pseudomonadota</taxon>
        <taxon>Gammaproteobacteria</taxon>
        <taxon>Legionellales</taxon>
        <taxon>Legionellaceae</taxon>
        <taxon>Legionella</taxon>
    </lineage>
</organism>
<sequence>MNLLDDLEALIGIEFLIENESTALEITPEVTQPEQPHANKIALIQ</sequence>
<dbReference type="RefSeq" id="WP_400186683.1">
    <property type="nucleotide sequence ID" value="NZ_JBGORX010000001.1"/>
</dbReference>
<evidence type="ECO:0000313" key="1">
    <source>
        <dbReference type="EMBL" id="MFJ1267848.1"/>
    </source>
</evidence>
<comment type="caution">
    <text evidence="1">The sequence shown here is derived from an EMBL/GenBank/DDBJ whole genome shotgun (WGS) entry which is preliminary data.</text>
</comment>
<evidence type="ECO:0000313" key="2">
    <source>
        <dbReference type="Proteomes" id="UP001615550"/>
    </source>
</evidence>
<dbReference type="EMBL" id="JBGORX010000001">
    <property type="protein sequence ID" value="MFJ1267848.1"/>
    <property type="molecule type" value="Genomic_DNA"/>
</dbReference>
<gene>
    <name evidence="1" type="ORF">ACD661_04640</name>
</gene>
<accession>A0ABW8D584</accession>
<dbReference type="Proteomes" id="UP001615550">
    <property type="component" value="Unassembled WGS sequence"/>
</dbReference>
<proteinExistence type="predicted"/>
<keyword evidence="2" id="KW-1185">Reference proteome</keyword>
<reference evidence="1 2" key="1">
    <citation type="submission" date="2024-08" db="EMBL/GenBank/DDBJ databases">
        <title>Draft Genome Sequence of Legionella lytica strain DSB2004, Isolated From a Fire Sprinkler System.</title>
        <authorList>
            <person name="Everhart A.D."/>
            <person name="Kidane D.T."/>
            <person name="Farone A.L."/>
            <person name="Farone M.B."/>
        </authorList>
    </citation>
    <scope>NUCLEOTIDE SEQUENCE [LARGE SCALE GENOMIC DNA]</scope>
    <source>
        <strain evidence="1 2">DSB2004</strain>
    </source>
</reference>